<evidence type="ECO:0000313" key="7">
    <source>
        <dbReference type="Proteomes" id="UP000007013"/>
    </source>
</evidence>
<feature type="binding site" evidence="3">
    <location>
        <position position="57"/>
    </location>
    <ligand>
        <name>substrate</name>
    </ligand>
</feature>
<feature type="active site" description="Proton acceptor" evidence="3">
    <location>
        <position position="105"/>
    </location>
</feature>
<organism evidence="6 7">
    <name type="scientific">Opitutus terrae (strain DSM 11246 / JCM 15787 / PB90-1)</name>
    <dbReference type="NCBI Taxonomy" id="452637"/>
    <lineage>
        <taxon>Bacteria</taxon>
        <taxon>Pseudomonadati</taxon>
        <taxon>Verrucomicrobiota</taxon>
        <taxon>Opitutia</taxon>
        <taxon>Opitutales</taxon>
        <taxon>Opitutaceae</taxon>
        <taxon>Opitutus</taxon>
    </lineage>
</organism>
<dbReference type="InterPro" id="IPR026590">
    <property type="entry name" value="Ssirtuin_cat_dom"/>
</dbReference>
<reference evidence="6 7" key="1">
    <citation type="journal article" date="2011" name="J. Bacteriol.">
        <title>Genome sequence of the verrucomicrobium Opitutus terrae PB90-1, an abundant inhabitant of rice paddy soil ecosystems.</title>
        <authorList>
            <person name="van Passel M.W."/>
            <person name="Kant R."/>
            <person name="Palva A."/>
            <person name="Copeland A."/>
            <person name="Lucas S."/>
            <person name="Lapidus A."/>
            <person name="Glavina del Rio T."/>
            <person name="Pitluck S."/>
            <person name="Goltsman E."/>
            <person name="Clum A."/>
            <person name="Sun H."/>
            <person name="Schmutz J."/>
            <person name="Larimer F.W."/>
            <person name="Land M.L."/>
            <person name="Hauser L."/>
            <person name="Kyrpides N."/>
            <person name="Mikhailova N."/>
            <person name="Richardson P.P."/>
            <person name="Janssen P.H."/>
            <person name="de Vos W.M."/>
            <person name="Smidt H."/>
        </authorList>
    </citation>
    <scope>NUCLEOTIDE SEQUENCE [LARGE SCALE GENOMIC DNA]</scope>
    <source>
        <strain evidence="7">DSM 11246 / JCM 15787 / PB90-1</strain>
    </source>
</reference>
<dbReference type="PANTHER" id="PTHR11085:SF4">
    <property type="entry name" value="NAD-DEPENDENT PROTEIN DEACYLASE"/>
    <property type="match status" value="1"/>
</dbReference>
<evidence type="ECO:0000256" key="2">
    <source>
        <dbReference type="ARBA" id="ARBA00023027"/>
    </source>
</evidence>
<comment type="subcellular location">
    <subcellularLocation>
        <location evidence="3">Cytoplasm</location>
    </subcellularLocation>
</comment>
<accession>B1ZQZ4</accession>
<dbReference type="GO" id="GO:0070403">
    <property type="term" value="F:NAD+ binding"/>
    <property type="evidence" value="ECO:0007669"/>
    <property type="project" value="UniProtKB-UniRule"/>
</dbReference>
<dbReference type="Gene3D" id="3.30.1600.10">
    <property type="entry name" value="SIR2/SIRT2 'Small Domain"/>
    <property type="match status" value="1"/>
</dbReference>
<evidence type="ECO:0000259" key="5">
    <source>
        <dbReference type="PROSITE" id="PS50305"/>
    </source>
</evidence>
<feature type="binding site" evidence="3">
    <location>
        <begin position="10"/>
        <end position="29"/>
    </location>
    <ligand>
        <name>NAD(+)</name>
        <dbReference type="ChEBI" id="CHEBI:57540"/>
    </ligand>
</feature>
<dbReference type="PANTHER" id="PTHR11085">
    <property type="entry name" value="NAD-DEPENDENT PROTEIN DEACYLASE SIRTUIN-5, MITOCHONDRIAL-RELATED"/>
    <property type="match status" value="1"/>
</dbReference>
<dbReference type="PROSITE" id="PS50305">
    <property type="entry name" value="SIRTUIN"/>
    <property type="match status" value="1"/>
</dbReference>
<dbReference type="GO" id="GO:0036054">
    <property type="term" value="F:protein-malonyllysine demalonylase activity"/>
    <property type="evidence" value="ECO:0007669"/>
    <property type="project" value="InterPro"/>
</dbReference>
<dbReference type="GO" id="GO:0036055">
    <property type="term" value="F:protein-succinyllysine desuccinylase activity"/>
    <property type="evidence" value="ECO:0007669"/>
    <property type="project" value="UniProtKB-UniRule"/>
</dbReference>
<dbReference type="HOGENOM" id="CLU_023643_3_1_0"/>
<feature type="binding site" evidence="3">
    <location>
        <position position="213"/>
    </location>
    <ligand>
        <name>NAD(+)</name>
        <dbReference type="ChEBI" id="CHEBI:57540"/>
    </ligand>
</feature>
<dbReference type="GO" id="GO:0005737">
    <property type="term" value="C:cytoplasm"/>
    <property type="evidence" value="ECO:0007669"/>
    <property type="project" value="UniProtKB-SubCell"/>
</dbReference>
<comment type="catalytic activity">
    <reaction evidence="3">
        <text>N(6)-acetyl-L-lysyl-[protein] + NAD(+) + H2O = 2''-O-acetyl-ADP-D-ribose + nicotinamide + L-lysyl-[protein]</text>
        <dbReference type="Rhea" id="RHEA:43636"/>
        <dbReference type="Rhea" id="RHEA-COMP:9752"/>
        <dbReference type="Rhea" id="RHEA-COMP:10731"/>
        <dbReference type="ChEBI" id="CHEBI:15377"/>
        <dbReference type="ChEBI" id="CHEBI:17154"/>
        <dbReference type="ChEBI" id="CHEBI:29969"/>
        <dbReference type="ChEBI" id="CHEBI:57540"/>
        <dbReference type="ChEBI" id="CHEBI:61930"/>
        <dbReference type="ChEBI" id="CHEBI:83767"/>
        <dbReference type="EC" id="2.3.1.286"/>
    </reaction>
</comment>
<feature type="binding site" evidence="3">
    <location>
        <begin position="171"/>
        <end position="173"/>
    </location>
    <ligand>
        <name>NAD(+)</name>
        <dbReference type="ChEBI" id="CHEBI:57540"/>
    </ligand>
</feature>
<evidence type="ECO:0000256" key="3">
    <source>
        <dbReference type="HAMAP-Rule" id="MF_01121"/>
    </source>
</evidence>
<dbReference type="InterPro" id="IPR026591">
    <property type="entry name" value="Sirtuin_cat_small_dom_sf"/>
</dbReference>
<comment type="function">
    <text evidence="3">NAD-dependent lysine deacetylase and desuccinylase that specifically removes acetyl and succinyl groups on target proteins. Modulates the activities of several proteins which are inactive in their acylated form.</text>
</comment>
<evidence type="ECO:0000256" key="1">
    <source>
        <dbReference type="ARBA" id="ARBA00022679"/>
    </source>
</evidence>
<dbReference type="InterPro" id="IPR050134">
    <property type="entry name" value="NAD-dep_sirtuin_deacylases"/>
</dbReference>
<protein>
    <recommendedName>
        <fullName evidence="3">NAD-dependent protein deacylase</fullName>
        <ecNumber evidence="3">2.3.1.286</ecNumber>
    </recommendedName>
    <alternativeName>
        <fullName evidence="3">Regulatory protein SIR2 homolog</fullName>
    </alternativeName>
</protein>
<keyword evidence="7" id="KW-1185">Reference proteome</keyword>
<comment type="domain">
    <text evidence="3">2 residues (Tyr-54 and Arg-57) present in a large hydrophobic pocket are probably involved in substrate specificity. They are important for desuccinylation activity, but dispensable for deacetylation activity.</text>
</comment>
<comment type="similarity">
    <text evidence="3">Belongs to the sirtuin family. Class III subfamily.</text>
</comment>
<comment type="caution">
    <text evidence="3 4">Lacks conserved residue(s) required for the propagation of feature annotation.</text>
</comment>
<feature type="binding site" evidence="3">
    <location>
        <position position="54"/>
    </location>
    <ligand>
        <name>substrate</name>
    </ligand>
</feature>
<keyword evidence="3" id="KW-0963">Cytoplasm</keyword>
<dbReference type="InterPro" id="IPR029035">
    <property type="entry name" value="DHS-like_NAD/FAD-binding_dom"/>
</dbReference>
<feature type="domain" description="Deacetylase sirtuin-type" evidence="5">
    <location>
        <begin position="1"/>
        <end position="226"/>
    </location>
</feature>
<gene>
    <name evidence="3" type="primary">cobB</name>
    <name evidence="6" type="ordered locus">Oter_0371</name>
</gene>
<dbReference type="EC" id="2.3.1.286" evidence="3"/>
<dbReference type="eggNOG" id="COG0846">
    <property type="taxonomic scope" value="Bacteria"/>
</dbReference>
<dbReference type="CDD" id="cd01412">
    <property type="entry name" value="SIRT5_Af1_CobB"/>
    <property type="match status" value="1"/>
</dbReference>
<dbReference type="Pfam" id="PF02146">
    <property type="entry name" value="SIR2"/>
    <property type="match status" value="1"/>
</dbReference>
<name>B1ZQZ4_OPITP</name>
<sequence>MQQHLVVLSGAGMSAESGIPTFRGANGLWENHRIEDVASPAGWARDRATVLRFYNERRKKMWACEPNAGHRGLAALEQDFRVSIVTQNIDNLHERAGSTRVLHLHGELTKSRSTVDPSLVYDIEGWELKLGDRCAKGSQLRPHIVWFGEDVPLLGAAAEIVSSADILVVIGTSLQVYPAASLIDYAPDHARVFLIDPHPAPVAPRVVVIPAGASEGVTRLRQELLP</sequence>
<proteinExistence type="inferred from homology"/>
<keyword evidence="1" id="KW-0808">Transferase</keyword>
<dbReference type="AlphaFoldDB" id="B1ZQZ4"/>
<dbReference type="SUPFAM" id="SSF52467">
    <property type="entry name" value="DHS-like NAD/FAD-binding domain"/>
    <property type="match status" value="1"/>
</dbReference>
<evidence type="ECO:0000256" key="4">
    <source>
        <dbReference type="PROSITE-ProRule" id="PRU00236"/>
    </source>
</evidence>
<dbReference type="InterPro" id="IPR027546">
    <property type="entry name" value="Sirtuin_class_III"/>
</dbReference>
<dbReference type="GO" id="GO:0017136">
    <property type="term" value="F:histone deacetylase activity, NAD-dependent"/>
    <property type="evidence" value="ECO:0007669"/>
    <property type="project" value="TreeGrafter"/>
</dbReference>
<feature type="binding site" evidence="3">
    <location>
        <begin position="87"/>
        <end position="90"/>
    </location>
    <ligand>
        <name>NAD(+)</name>
        <dbReference type="ChEBI" id="CHEBI:57540"/>
    </ligand>
</feature>
<dbReference type="STRING" id="452637.Oter_0371"/>
<keyword evidence="2 3" id="KW-0520">NAD</keyword>
<dbReference type="RefSeq" id="WP_012373199.1">
    <property type="nucleotide sequence ID" value="NC_010571.1"/>
</dbReference>
<dbReference type="EMBL" id="CP001032">
    <property type="protein sequence ID" value="ACB73661.1"/>
    <property type="molecule type" value="Genomic_DNA"/>
</dbReference>
<dbReference type="Proteomes" id="UP000007013">
    <property type="component" value="Chromosome"/>
</dbReference>
<dbReference type="HAMAP" id="MF_01121">
    <property type="entry name" value="Sirtuin_ClassIII"/>
    <property type="match status" value="1"/>
</dbReference>
<evidence type="ECO:0000313" key="6">
    <source>
        <dbReference type="EMBL" id="ACB73661.1"/>
    </source>
</evidence>
<dbReference type="KEGG" id="ote:Oter_0371"/>
<comment type="catalytic activity">
    <reaction evidence="3">
        <text>N(6)-succinyl-L-lysyl-[protein] + NAD(+) + H2O = 2''-O-succinyl-ADP-D-ribose + nicotinamide + L-lysyl-[protein]</text>
        <dbReference type="Rhea" id="RHEA:47668"/>
        <dbReference type="Rhea" id="RHEA-COMP:9752"/>
        <dbReference type="Rhea" id="RHEA-COMP:11877"/>
        <dbReference type="ChEBI" id="CHEBI:15377"/>
        <dbReference type="ChEBI" id="CHEBI:17154"/>
        <dbReference type="ChEBI" id="CHEBI:29969"/>
        <dbReference type="ChEBI" id="CHEBI:57540"/>
        <dbReference type="ChEBI" id="CHEBI:87830"/>
        <dbReference type="ChEBI" id="CHEBI:87832"/>
    </reaction>
</comment>
<dbReference type="InterPro" id="IPR003000">
    <property type="entry name" value="Sirtuin"/>
</dbReference>
<dbReference type="Gene3D" id="3.40.50.1220">
    <property type="entry name" value="TPP-binding domain"/>
    <property type="match status" value="1"/>
</dbReference>